<dbReference type="OrthoDB" id="1330288at2"/>
<keyword evidence="2" id="KW-1185">Reference proteome</keyword>
<dbReference type="STRING" id="755732.Fluta_0579"/>
<protein>
    <submittedName>
        <fullName evidence="1">Uncharacterized protein</fullName>
    </submittedName>
</protein>
<sequence length="504" mass="59116">MHATIPFDALLDEITTSYNHPKFNRNKYENWLSEQFGECIEVYVIRCCNNNETKKVRLVESFIEAHPTSKMYLSAAFKRVVIDLDISVSTQILTAIKVANESFISFQKPLKQAKDTVLVLSKKCWTELPFEQLAFVYFANQFLDLEKECYRMLKEVVKSCNQKQLIKAIQKIQRTLLSWSNEVIQRFHFNRLTSSRSKKLSYDKKSLFALGYDCLENILVHLERFYSKYLDRELFVPFNVISSRVNCLQPRVERLKLIILNKCYNQELLNMLFQPLMLVSNVSAKNRLTYHQLMFIECYTNKLLQFFSKHPQNSSGTTLLHKCLIELNYNNPDYVEHLAKIYSQKLNNIDVEQDKLATLHLWLKGVNQVVSLNEVQYALHIESLKSLVIIWLEEEIWYHKSILLVQSNSQNNSESVLSNSIEKLKLNCSVNELAVLIRMFSETEILHCKTHRELIELITNHFQTSKVQDISVKSLSNKFYEPDNNSIALVREKLIQMLNRLNQL</sequence>
<dbReference type="Proteomes" id="UP000007463">
    <property type="component" value="Chromosome"/>
</dbReference>
<evidence type="ECO:0000313" key="2">
    <source>
        <dbReference type="Proteomes" id="UP000007463"/>
    </source>
</evidence>
<accession>F2IGH8</accession>
<dbReference type="HOGENOM" id="CLU_541581_0_0_10"/>
<dbReference type="eggNOG" id="ENOG503338T">
    <property type="taxonomic scope" value="Bacteria"/>
</dbReference>
<dbReference type="RefSeq" id="WP_013685357.1">
    <property type="nucleotide sequence ID" value="NC_015321.1"/>
</dbReference>
<gene>
    <name evidence="1" type="ordered locus">Fluta_0579</name>
</gene>
<reference evidence="2" key="2">
    <citation type="submission" date="2011-02" db="EMBL/GenBank/DDBJ databases">
        <title>The complete genome of Fluviicola taffensis DSM 16823.</title>
        <authorList>
            <consortium name="US DOE Joint Genome Institute (JGI-PGF)"/>
            <person name="Lucas S."/>
            <person name="Copeland A."/>
            <person name="Lapidus A."/>
            <person name="Bruce D."/>
            <person name="Goodwin L."/>
            <person name="Pitluck S."/>
            <person name="Kyrpides N."/>
            <person name="Mavromatis K."/>
            <person name="Ivanova N."/>
            <person name="Mikhailova N."/>
            <person name="Pagani I."/>
            <person name="Chertkov O."/>
            <person name="Detter J.C."/>
            <person name="Han C."/>
            <person name="Tapia R."/>
            <person name="Land M."/>
            <person name="Hauser L."/>
            <person name="Markowitz V."/>
            <person name="Cheng J.-F."/>
            <person name="Hugenholtz P."/>
            <person name="Woyke T."/>
            <person name="Wu D."/>
            <person name="Tindall B."/>
            <person name="Pomrenke H.G."/>
            <person name="Brambilla E."/>
            <person name="Klenk H.-P."/>
            <person name="Eisen J.A."/>
        </authorList>
    </citation>
    <scope>NUCLEOTIDE SEQUENCE [LARGE SCALE GENOMIC DNA]</scope>
    <source>
        <strain evidence="2">DSM 16823 / RW262 / RW262</strain>
    </source>
</reference>
<proteinExistence type="predicted"/>
<dbReference type="EMBL" id="CP002542">
    <property type="protein sequence ID" value="AEA42584.1"/>
    <property type="molecule type" value="Genomic_DNA"/>
</dbReference>
<dbReference type="AlphaFoldDB" id="F2IGH8"/>
<name>F2IGH8_FLUTR</name>
<dbReference type="KEGG" id="fte:Fluta_0579"/>
<evidence type="ECO:0000313" key="1">
    <source>
        <dbReference type="EMBL" id="AEA42584.1"/>
    </source>
</evidence>
<reference evidence="1 2" key="1">
    <citation type="journal article" date="2011" name="Stand. Genomic Sci.">
        <title>Complete genome sequence of the gliding freshwater bacterium Fluviicola taffensis type strain (RW262).</title>
        <authorList>
            <person name="Woyke T."/>
            <person name="Chertkov O."/>
            <person name="Lapidus A."/>
            <person name="Nolan M."/>
            <person name="Lucas S."/>
            <person name="Del Rio T.G."/>
            <person name="Tice H."/>
            <person name="Cheng J.F."/>
            <person name="Tapia R."/>
            <person name="Han C."/>
            <person name="Goodwin L."/>
            <person name="Pitluck S."/>
            <person name="Liolios K."/>
            <person name="Pagani I."/>
            <person name="Ivanova N."/>
            <person name="Huntemann M."/>
            <person name="Mavromatis K."/>
            <person name="Mikhailova N."/>
            <person name="Pati A."/>
            <person name="Chen A."/>
            <person name="Palaniappan K."/>
            <person name="Land M."/>
            <person name="Hauser L."/>
            <person name="Brambilla E.M."/>
            <person name="Rohde M."/>
            <person name="Mwirichia R."/>
            <person name="Sikorski J."/>
            <person name="Tindall B.J."/>
            <person name="Goker M."/>
            <person name="Bristow J."/>
            <person name="Eisen J.A."/>
            <person name="Markowitz V."/>
            <person name="Hugenholtz P."/>
            <person name="Klenk H.P."/>
            <person name="Kyrpides N.C."/>
        </authorList>
    </citation>
    <scope>NUCLEOTIDE SEQUENCE [LARGE SCALE GENOMIC DNA]</scope>
    <source>
        <strain evidence="2">DSM 16823 / RW262 / RW262</strain>
    </source>
</reference>
<organism evidence="1 2">
    <name type="scientific">Fluviicola taffensis (strain DSM 16823 / NCIMB 13979 / RW262)</name>
    <dbReference type="NCBI Taxonomy" id="755732"/>
    <lineage>
        <taxon>Bacteria</taxon>
        <taxon>Pseudomonadati</taxon>
        <taxon>Bacteroidota</taxon>
        <taxon>Flavobacteriia</taxon>
        <taxon>Flavobacteriales</taxon>
        <taxon>Crocinitomicaceae</taxon>
        <taxon>Fluviicola</taxon>
    </lineage>
</organism>